<comment type="function">
    <text evidence="3">PPIases accelerate the folding of proteins. It catalyzes the cis-trans isomerization of proline imidic peptide bonds in oligopeptides.</text>
</comment>
<feature type="chain" id="PRO_5011820351" description="Peptidyl-prolyl cis-trans isomerase" evidence="3">
    <location>
        <begin position="26"/>
        <end position="190"/>
    </location>
</feature>
<dbReference type="CDD" id="cd00317">
    <property type="entry name" value="cyclophilin"/>
    <property type="match status" value="1"/>
</dbReference>
<comment type="similarity">
    <text evidence="3">Belongs to the cyclophilin-type PPIase family.</text>
</comment>
<protein>
    <recommendedName>
        <fullName evidence="3">Peptidyl-prolyl cis-trans isomerase</fullName>
        <shortName evidence="3">PPIase</shortName>
        <ecNumber evidence="3">5.2.1.8</ecNumber>
    </recommendedName>
</protein>
<gene>
    <name evidence="5" type="ORF">SAMN07250955_101448</name>
</gene>
<dbReference type="SUPFAM" id="SSF50891">
    <property type="entry name" value="Cyclophilin-like"/>
    <property type="match status" value="1"/>
</dbReference>
<dbReference type="Proteomes" id="UP000197065">
    <property type="component" value="Unassembled WGS sequence"/>
</dbReference>
<comment type="catalytic activity">
    <reaction evidence="3">
        <text>[protein]-peptidylproline (omega=180) = [protein]-peptidylproline (omega=0)</text>
        <dbReference type="Rhea" id="RHEA:16237"/>
        <dbReference type="Rhea" id="RHEA-COMP:10747"/>
        <dbReference type="Rhea" id="RHEA-COMP:10748"/>
        <dbReference type="ChEBI" id="CHEBI:83833"/>
        <dbReference type="ChEBI" id="CHEBI:83834"/>
        <dbReference type="EC" id="5.2.1.8"/>
    </reaction>
</comment>
<feature type="domain" description="PPIase cyclophilin-type" evidence="4">
    <location>
        <begin position="48"/>
        <end position="190"/>
    </location>
</feature>
<evidence type="ECO:0000256" key="1">
    <source>
        <dbReference type="ARBA" id="ARBA00023110"/>
    </source>
</evidence>
<evidence type="ECO:0000256" key="3">
    <source>
        <dbReference type="RuleBase" id="RU363019"/>
    </source>
</evidence>
<dbReference type="AlphaFoldDB" id="A0A212Q6D6"/>
<evidence type="ECO:0000256" key="2">
    <source>
        <dbReference type="ARBA" id="ARBA00023235"/>
    </source>
</evidence>
<keyword evidence="3" id="KW-0732">Signal</keyword>
<dbReference type="EMBL" id="FYEH01000001">
    <property type="protein sequence ID" value="SNB54903.1"/>
    <property type="molecule type" value="Genomic_DNA"/>
</dbReference>
<keyword evidence="2 3" id="KW-0413">Isomerase</keyword>
<evidence type="ECO:0000313" key="5">
    <source>
        <dbReference type="EMBL" id="SNB54903.1"/>
    </source>
</evidence>
<accession>A0A212Q6D6</accession>
<dbReference type="InterPro" id="IPR029000">
    <property type="entry name" value="Cyclophilin-like_dom_sf"/>
</dbReference>
<feature type="signal peptide" evidence="3">
    <location>
        <begin position="1"/>
        <end position="25"/>
    </location>
</feature>
<sequence length="190" mass="19872">MTRRQAALGLAAMMAAEAGAGGASAAPAVEIPAGLDPENTLVIVLENGPVIVKLLPDVAPKHVARIKELARAGFYDGIVFHRVIPGFMAQTGDPTGTGTGGSDKPDLKAEFSKTPFERGTLGMARTMNPNSANSQFFICFAPAPHLNGQYTVFGQVVRGMDNVDKIPTGEPPRDPGKMLKVYVAADGPKS</sequence>
<reference evidence="5 6" key="1">
    <citation type="submission" date="2017-06" db="EMBL/GenBank/DDBJ databases">
        <authorList>
            <person name="Kim H.J."/>
            <person name="Triplett B.A."/>
        </authorList>
    </citation>
    <scope>NUCLEOTIDE SEQUENCE [LARGE SCALE GENOMIC DNA]</scope>
    <source>
        <strain evidence="5 6">B29T1</strain>
    </source>
</reference>
<evidence type="ECO:0000313" key="6">
    <source>
        <dbReference type="Proteomes" id="UP000197065"/>
    </source>
</evidence>
<dbReference type="Pfam" id="PF00160">
    <property type="entry name" value="Pro_isomerase"/>
    <property type="match status" value="1"/>
</dbReference>
<dbReference type="GO" id="GO:0003755">
    <property type="term" value="F:peptidyl-prolyl cis-trans isomerase activity"/>
    <property type="evidence" value="ECO:0007669"/>
    <property type="project" value="UniProtKB-UniRule"/>
</dbReference>
<dbReference type="EC" id="5.2.1.8" evidence="3"/>
<dbReference type="PANTHER" id="PTHR45625">
    <property type="entry name" value="PEPTIDYL-PROLYL CIS-TRANS ISOMERASE-RELATED"/>
    <property type="match status" value="1"/>
</dbReference>
<keyword evidence="1 3" id="KW-0697">Rotamase</keyword>
<dbReference type="InterPro" id="IPR044666">
    <property type="entry name" value="Cyclophilin_A-like"/>
</dbReference>
<dbReference type="InterPro" id="IPR002130">
    <property type="entry name" value="Cyclophilin-type_PPIase_dom"/>
</dbReference>
<organism evidence="5 6">
    <name type="scientific">Arboricoccus pini</name>
    <dbReference type="NCBI Taxonomy" id="1963835"/>
    <lineage>
        <taxon>Bacteria</taxon>
        <taxon>Pseudomonadati</taxon>
        <taxon>Pseudomonadota</taxon>
        <taxon>Alphaproteobacteria</taxon>
        <taxon>Geminicoccales</taxon>
        <taxon>Geminicoccaceae</taxon>
        <taxon>Arboricoccus</taxon>
    </lineage>
</organism>
<name>A0A212Q6D6_9PROT</name>
<dbReference type="PANTHER" id="PTHR45625:SF4">
    <property type="entry name" value="PEPTIDYLPROLYL ISOMERASE DOMAIN AND WD REPEAT-CONTAINING PROTEIN 1"/>
    <property type="match status" value="1"/>
</dbReference>
<dbReference type="RefSeq" id="WP_322112112.1">
    <property type="nucleotide sequence ID" value="NZ_FYEH01000001.1"/>
</dbReference>
<keyword evidence="6" id="KW-1185">Reference proteome</keyword>
<proteinExistence type="inferred from homology"/>
<evidence type="ECO:0000259" key="4">
    <source>
        <dbReference type="PROSITE" id="PS50072"/>
    </source>
</evidence>
<dbReference type="Gene3D" id="2.40.100.10">
    <property type="entry name" value="Cyclophilin-like"/>
    <property type="match status" value="1"/>
</dbReference>
<dbReference type="PRINTS" id="PR00153">
    <property type="entry name" value="CSAPPISMRASE"/>
</dbReference>
<dbReference type="PROSITE" id="PS50072">
    <property type="entry name" value="CSA_PPIASE_2"/>
    <property type="match status" value="1"/>
</dbReference>